<keyword evidence="5" id="KW-0539">Nucleus</keyword>
<evidence type="ECO:0000256" key="2">
    <source>
        <dbReference type="ARBA" id="ARBA00004584"/>
    </source>
</evidence>
<evidence type="ECO:0000256" key="4">
    <source>
        <dbReference type="ARBA" id="ARBA00022454"/>
    </source>
</evidence>
<dbReference type="PANTHER" id="PTHR48208:SF2">
    <property type="entry name" value="CENTROMERE PROTEIN I"/>
    <property type="match status" value="1"/>
</dbReference>
<dbReference type="HOGENOM" id="CLU_022189_0_0_1"/>
<evidence type="ECO:0000313" key="10">
    <source>
        <dbReference type="Proteomes" id="UP000002279"/>
    </source>
</evidence>
<sequence>MLVRASSSMGIQTFWGLFLAGIPKQIACHPCCPDCHRYHGGERRESEVNGCTVTRGSPPSMNCAGMLSLCSQKRKRVSRGRRSTQTDLAAWRVGERTSGSKPVNLKTGQKQREEDFTSDDDQAQDGERDSLRKALRYFEKGQISVPLRKNPTLQKHLETVENVAWRTGLPPESIDTLLNVALSGRFAEAVNTRLLKCMIPTTLILETSIVAAVSWLCVGKCSGSNKILFFRWLIAMFDFVDHKEQINSLYGFIFAFLQDENLCPYICHLLYLLTRRENVKPFRVRKLLDLQAKMGMQPHLQALLSLYKFFCPELVSISLSTNRKTYFKDSECLWKTALSAVRQRNQGPSPGSPKLILGTTSIQSRRRKWNTSLVVPLCSSQDSNPQSGNRELKLVHFLKTDESFPPEQLHTFSQLLQNAHCLELPSQMGSVLKNSLLLHYLNCIKDESVLLRLHYWINNTLKEDCIWHPTGDHLDNEEFKEFLNLIFRTECFLQEGFSSCEKFLYKSLPSWDGFGFRSQILPLVTWIPLRNFSEIKALLCEPLAQLFFTSSIYFKCSILQTLRELLQNWLLSHATDMDEEPIINSPLNTTLAGLVNSVAELIHFVGWMSTNAVRLENNSTFLMHFILNFYETVCDIHLNYNLPLVVLLPPGIFYPALLSMDAVTLNRLCYIMFRYRANLVAAKENELIKKARRQFNFSSRTYKEFNQYVIAIVDCLWTSKPFQNIHSQGISLDREVLEKTGVPEVRNCLNIVHHPALLGYAALFLQQGWPEKKELNLSSIKGKKWNWYLEYLYSEGLHGLKLFIESSINRVSSHSQT</sequence>
<reference evidence="9" key="2">
    <citation type="submission" date="2025-08" db="UniProtKB">
        <authorList>
            <consortium name="Ensembl"/>
        </authorList>
    </citation>
    <scope>IDENTIFICATION</scope>
    <source>
        <strain evidence="9">Glennie</strain>
    </source>
</reference>
<keyword evidence="10" id="KW-1185">Reference proteome</keyword>
<keyword evidence="8" id="KW-0732">Signal</keyword>
<comment type="subcellular location">
    <subcellularLocation>
        <location evidence="2">Chromosome</location>
        <location evidence="2">Centromere</location>
    </subcellularLocation>
    <subcellularLocation>
        <location evidence="1">Nucleus</location>
    </subcellularLocation>
</comment>
<evidence type="ECO:0000256" key="6">
    <source>
        <dbReference type="ARBA" id="ARBA00023328"/>
    </source>
</evidence>
<dbReference type="GO" id="GO:0000939">
    <property type="term" value="C:inner kinetochore"/>
    <property type="evidence" value="ECO:0000318"/>
    <property type="project" value="GO_Central"/>
</dbReference>
<dbReference type="OMA" id="RVFKNYY"/>
<keyword evidence="6" id="KW-0137">Centromere</keyword>
<dbReference type="Bgee" id="ENSOANG00000004215">
    <property type="expression patterns" value="Expressed in fibroblast and 7 other cell types or tissues"/>
</dbReference>
<dbReference type="Pfam" id="PF07778">
    <property type="entry name" value="CENP-I"/>
    <property type="match status" value="1"/>
</dbReference>
<evidence type="ECO:0000256" key="8">
    <source>
        <dbReference type="SAM" id="SignalP"/>
    </source>
</evidence>
<dbReference type="PANTHER" id="PTHR48208">
    <property type="entry name" value="CENTROMERE PROTEIN I"/>
    <property type="match status" value="1"/>
</dbReference>
<dbReference type="GO" id="GO:0016604">
    <property type="term" value="C:nuclear body"/>
    <property type="evidence" value="ECO:0007669"/>
    <property type="project" value="Ensembl"/>
</dbReference>
<dbReference type="AlphaFoldDB" id="F6S513"/>
<evidence type="ECO:0000256" key="3">
    <source>
        <dbReference type="ARBA" id="ARBA00005470"/>
    </source>
</evidence>
<evidence type="ECO:0000256" key="1">
    <source>
        <dbReference type="ARBA" id="ARBA00004123"/>
    </source>
</evidence>
<gene>
    <name evidence="9" type="primary">CENPI</name>
</gene>
<dbReference type="GO" id="GO:0000070">
    <property type="term" value="P:mitotic sister chromatid segregation"/>
    <property type="evidence" value="ECO:0000318"/>
    <property type="project" value="GO_Central"/>
</dbReference>
<proteinExistence type="inferred from homology"/>
<keyword evidence="4" id="KW-0158">Chromosome</keyword>
<dbReference type="GeneTree" id="ENSGT00390000013235"/>
<accession>F6S513</accession>
<evidence type="ECO:0000256" key="7">
    <source>
        <dbReference type="SAM" id="MobiDB-lite"/>
    </source>
</evidence>
<dbReference type="FunCoup" id="F6S513">
    <property type="interactions" value="1159"/>
</dbReference>
<reference evidence="9 10" key="1">
    <citation type="journal article" date="2008" name="Nature">
        <title>Genome analysis of the platypus reveals unique signatures of evolution.</title>
        <authorList>
            <person name="Warren W.C."/>
            <person name="Hillier L.W."/>
            <person name="Marshall Graves J.A."/>
            <person name="Birney E."/>
            <person name="Ponting C.P."/>
            <person name="Grutzner F."/>
            <person name="Belov K."/>
            <person name="Miller W."/>
            <person name="Clarke L."/>
            <person name="Chinwalla A.T."/>
            <person name="Yang S.P."/>
            <person name="Heger A."/>
            <person name="Locke D.P."/>
            <person name="Miethke P."/>
            <person name="Waters P.D."/>
            <person name="Veyrunes F."/>
            <person name="Fulton L."/>
            <person name="Fulton B."/>
            <person name="Graves T."/>
            <person name="Wallis J."/>
            <person name="Puente X.S."/>
            <person name="Lopez-Otin C."/>
            <person name="Ordonez G.R."/>
            <person name="Eichler E.E."/>
            <person name="Chen L."/>
            <person name="Cheng Z."/>
            <person name="Deakin J.E."/>
            <person name="Alsop A."/>
            <person name="Thompson K."/>
            <person name="Kirby P."/>
            <person name="Papenfuss A.T."/>
            <person name="Wakefield M.J."/>
            <person name="Olender T."/>
            <person name="Lancet D."/>
            <person name="Huttley G.A."/>
            <person name="Smit A.F."/>
            <person name="Pask A."/>
            <person name="Temple-Smith P."/>
            <person name="Batzer M.A."/>
            <person name="Walker J.A."/>
            <person name="Konkel M.K."/>
            <person name="Harris R.S."/>
            <person name="Whittington C.M."/>
            <person name="Wong E.S."/>
            <person name="Gemmell N.J."/>
            <person name="Buschiazzo E."/>
            <person name="Vargas Jentzsch I.M."/>
            <person name="Merkel A."/>
            <person name="Schmitz J."/>
            <person name="Zemann A."/>
            <person name="Churakov G."/>
            <person name="Kriegs J.O."/>
            <person name="Brosius J."/>
            <person name="Murchison E.P."/>
            <person name="Sachidanandam R."/>
            <person name="Smith C."/>
            <person name="Hannon G.J."/>
            <person name="Tsend-Ayush E."/>
            <person name="McMillan D."/>
            <person name="Attenborough R."/>
            <person name="Rens W."/>
            <person name="Ferguson-Smith M."/>
            <person name="Lefevre C.M."/>
            <person name="Sharp J.A."/>
            <person name="Nicholas K.R."/>
            <person name="Ray D.A."/>
            <person name="Kube M."/>
            <person name="Reinhardt R."/>
            <person name="Pringle T.H."/>
            <person name="Taylor J."/>
            <person name="Jones R.C."/>
            <person name="Nixon B."/>
            <person name="Dacheux J.L."/>
            <person name="Niwa H."/>
            <person name="Sekita Y."/>
            <person name="Huang X."/>
            <person name="Stark A."/>
            <person name="Kheradpour P."/>
            <person name="Kellis M."/>
            <person name="Flicek P."/>
            <person name="Chen Y."/>
            <person name="Webber C."/>
            <person name="Hardison R."/>
            <person name="Nelson J."/>
            <person name="Hallsworth-Pepin K."/>
            <person name="Delehaunty K."/>
            <person name="Markovic C."/>
            <person name="Minx P."/>
            <person name="Feng Y."/>
            <person name="Kremitzki C."/>
            <person name="Mitreva M."/>
            <person name="Glasscock J."/>
            <person name="Wylie T."/>
            <person name="Wohldmann P."/>
            <person name="Thiru P."/>
            <person name="Nhan M.N."/>
            <person name="Pohl C.S."/>
            <person name="Smith S.M."/>
            <person name="Hou S."/>
            <person name="Nefedov M."/>
            <person name="de Jong P.J."/>
            <person name="Renfree M.B."/>
            <person name="Mardis E.R."/>
            <person name="Wilson R.K."/>
        </authorList>
    </citation>
    <scope>NUCLEOTIDE SEQUENCE [LARGE SCALE GENOMIC DNA]</scope>
    <source>
        <strain evidence="9 10">Glennie</strain>
    </source>
</reference>
<comment type="similarity">
    <text evidence="3">Belongs to the CENP-I/CTF3 family.</text>
</comment>
<feature type="chain" id="PRO_5027723671" evidence="8">
    <location>
        <begin position="29"/>
        <end position="817"/>
    </location>
</feature>
<protein>
    <submittedName>
        <fullName evidence="9">Centromere protein I</fullName>
    </submittedName>
</protein>
<organism evidence="9 10">
    <name type="scientific">Ornithorhynchus anatinus</name>
    <name type="common">Duckbill platypus</name>
    <dbReference type="NCBI Taxonomy" id="9258"/>
    <lineage>
        <taxon>Eukaryota</taxon>
        <taxon>Metazoa</taxon>
        <taxon>Chordata</taxon>
        <taxon>Craniata</taxon>
        <taxon>Vertebrata</taxon>
        <taxon>Euteleostomi</taxon>
        <taxon>Mammalia</taxon>
        <taxon>Monotremata</taxon>
        <taxon>Ornithorhynchidae</taxon>
        <taxon>Ornithorhynchus</taxon>
    </lineage>
</organism>
<dbReference type="InterPro" id="IPR012485">
    <property type="entry name" value="CENP-I"/>
</dbReference>
<evidence type="ECO:0000313" key="9">
    <source>
        <dbReference type="Ensembl" id="ENSOANP00000006697.2"/>
    </source>
</evidence>
<dbReference type="Ensembl" id="ENSOANT00000006699.2">
    <property type="protein sequence ID" value="ENSOANP00000006697.2"/>
    <property type="gene ID" value="ENSOANG00000004215.3"/>
</dbReference>
<feature type="region of interest" description="Disordered" evidence="7">
    <location>
        <begin position="74"/>
        <end position="126"/>
    </location>
</feature>
<dbReference type="GO" id="GO:0034080">
    <property type="term" value="P:CENP-A containing chromatin assembly"/>
    <property type="evidence" value="ECO:0000318"/>
    <property type="project" value="GO_Central"/>
</dbReference>
<name>F6S513_ORNAN</name>
<evidence type="ECO:0000256" key="5">
    <source>
        <dbReference type="ARBA" id="ARBA00023242"/>
    </source>
</evidence>
<dbReference type="InParanoid" id="F6S513"/>
<dbReference type="Proteomes" id="UP000002279">
    <property type="component" value="Chromosome 6"/>
</dbReference>
<feature type="signal peptide" evidence="8">
    <location>
        <begin position="1"/>
        <end position="28"/>
    </location>
</feature>
<reference evidence="9" key="3">
    <citation type="submission" date="2025-09" db="UniProtKB">
        <authorList>
            <consortium name="Ensembl"/>
        </authorList>
    </citation>
    <scope>IDENTIFICATION</scope>
    <source>
        <strain evidence="9">Glennie</strain>
    </source>
</reference>